<dbReference type="PANTHER" id="PTHR38011">
    <property type="entry name" value="DIHYDROFOLATE REDUCTASE FAMILY PROTEIN (AFU_ORTHOLOGUE AFUA_8G06820)"/>
    <property type="match status" value="1"/>
</dbReference>
<evidence type="ECO:0000256" key="4">
    <source>
        <dbReference type="SAM" id="MobiDB-lite"/>
    </source>
</evidence>
<dbReference type="SUPFAM" id="SSF53597">
    <property type="entry name" value="Dihydrofolate reductase-like"/>
    <property type="match status" value="1"/>
</dbReference>
<protein>
    <recommendedName>
        <fullName evidence="5">Bacterial bifunctional deaminase-reductase C-terminal domain-containing protein</fullName>
    </recommendedName>
</protein>
<dbReference type="Gene3D" id="3.40.430.10">
    <property type="entry name" value="Dihydrofolate Reductase, subunit A"/>
    <property type="match status" value="1"/>
</dbReference>
<feature type="domain" description="Bacterial bifunctional deaminase-reductase C-terminal" evidence="5">
    <location>
        <begin position="5"/>
        <end position="218"/>
    </location>
</feature>
<accession>A0A8J3QTJ7</accession>
<gene>
    <name evidence="6" type="ORF">Raf01_44160</name>
</gene>
<organism evidence="6 7">
    <name type="scientific">Rugosimonospora africana</name>
    <dbReference type="NCBI Taxonomy" id="556532"/>
    <lineage>
        <taxon>Bacteria</taxon>
        <taxon>Bacillati</taxon>
        <taxon>Actinomycetota</taxon>
        <taxon>Actinomycetes</taxon>
        <taxon>Micromonosporales</taxon>
        <taxon>Micromonosporaceae</taxon>
        <taxon>Rugosimonospora</taxon>
    </lineage>
</organism>
<dbReference type="InterPro" id="IPR024072">
    <property type="entry name" value="DHFR-like_dom_sf"/>
</dbReference>
<dbReference type="Pfam" id="PF01872">
    <property type="entry name" value="RibD_C"/>
    <property type="match status" value="1"/>
</dbReference>
<evidence type="ECO:0000313" key="7">
    <source>
        <dbReference type="Proteomes" id="UP000642748"/>
    </source>
</evidence>
<feature type="region of interest" description="Disordered" evidence="4">
    <location>
        <begin position="236"/>
        <end position="301"/>
    </location>
</feature>
<dbReference type="GO" id="GO:0008703">
    <property type="term" value="F:5-amino-6-(5-phosphoribosylamino)uracil reductase activity"/>
    <property type="evidence" value="ECO:0007669"/>
    <property type="project" value="InterPro"/>
</dbReference>
<evidence type="ECO:0000256" key="2">
    <source>
        <dbReference type="ARBA" id="ARBA00022857"/>
    </source>
</evidence>
<dbReference type="InterPro" id="IPR050765">
    <property type="entry name" value="Riboflavin_Biosynth_HTPR"/>
</dbReference>
<dbReference type="InterPro" id="IPR002734">
    <property type="entry name" value="RibDG_C"/>
</dbReference>
<keyword evidence="7" id="KW-1185">Reference proteome</keyword>
<dbReference type="Proteomes" id="UP000642748">
    <property type="component" value="Unassembled WGS sequence"/>
</dbReference>
<comment type="pathway">
    <text evidence="1">Cofactor biosynthesis; riboflavin biosynthesis.</text>
</comment>
<reference evidence="6" key="1">
    <citation type="submission" date="2021-01" db="EMBL/GenBank/DDBJ databases">
        <title>Whole genome shotgun sequence of Rugosimonospora africana NBRC 104875.</title>
        <authorList>
            <person name="Komaki H."/>
            <person name="Tamura T."/>
        </authorList>
    </citation>
    <scope>NUCLEOTIDE SEQUENCE</scope>
    <source>
        <strain evidence="6">NBRC 104875</strain>
    </source>
</reference>
<evidence type="ECO:0000259" key="5">
    <source>
        <dbReference type="Pfam" id="PF01872"/>
    </source>
</evidence>
<comment type="caution">
    <text evidence="6">The sequence shown here is derived from an EMBL/GenBank/DDBJ whole genome shotgun (WGS) entry which is preliminary data.</text>
</comment>
<dbReference type="PANTHER" id="PTHR38011:SF7">
    <property type="entry name" value="2,5-DIAMINO-6-RIBOSYLAMINO-4(3H)-PYRIMIDINONE 5'-PHOSPHATE REDUCTASE"/>
    <property type="match status" value="1"/>
</dbReference>
<keyword evidence="3" id="KW-0560">Oxidoreductase</keyword>
<dbReference type="GO" id="GO:0009231">
    <property type="term" value="P:riboflavin biosynthetic process"/>
    <property type="evidence" value="ECO:0007669"/>
    <property type="project" value="InterPro"/>
</dbReference>
<proteinExistence type="predicted"/>
<dbReference type="AlphaFoldDB" id="A0A8J3QTJ7"/>
<evidence type="ECO:0000256" key="1">
    <source>
        <dbReference type="ARBA" id="ARBA00005104"/>
    </source>
</evidence>
<dbReference type="EMBL" id="BONZ01000041">
    <property type="protein sequence ID" value="GIH16244.1"/>
    <property type="molecule type" value="Genomic_DNA"/>
</dbReference>
<sequence>MGRRPYTLLSCGMSIDGYLDGATDERLLLSNDADFDRVDGVRAECDAILVGAATVRQDNPRLLVRSQARREERVARGLRPSPVKVTVTQRAQLDPCAHFFATGDSDKLVYCASTAVDDARRRLGPVATVVDGGDPVNLRRVTEDLYARGVSRLMVEGGGTVHTQFLTADLVDELHLVVAPFFVGDSRARRFVGDGSFPWNPGRRATLVEVRQIGDVVLLRYALSARFGSGRFDSPISATREDAPLGGASLGDDGAPLSNPMACDPVARDPLGGGADSLRDPGPLRGEPDFSRADSASLGAG</sequence>
<keyword evidence="2" id="KW-0521">NADP</keyword>
<evidence type="ECO:0000313" key="6">
    <source>
        <dbReference type="EMBL" id="GIH16244.1"/>
    </source>
</evidence>
<evidence type="ECO:0000256" key="3">
    <source>
        <dbReference type="ARBA" id="ARBA00023002"/>
    </source>
</evidence>
<name>A0A8J3QTJ7_9ACTN</name>